<evidence type="ECO:0000313" key="2">
    <source>
        <dbReference type="EMBL" id="KAA1112262.1"/>
    </source>
</evidence>
<dbReference type="EMBL" id="VDEP01000280">
    <property type="protein sequence ID" value="KAA1112262.1"/>
    <property type="molecule type" value="Genomic_DNA"/>
</dbReference>
<dbReference type="AlphaFoldDB" id="A0A5B0QGJ7"/>
<protein>
    <submittedName>
        <fullName evidence="2">Uncharacterized protein</fullName>
    </submittedName>
</protein>
<feature type="region of interest" description="Disordered" evidence="1">
    <location>
        <begin position="42"/>
        <end position="69"/>
    </location>
</feature>
<reference evidence="4 5" key="1">
    <citation type="submission" date="2019-05" db="EMBL/GenBank/DDBJ databases">
        <title>Emergence of the Ug99 lineage of the wheat stem rust pathogen through somatic hybridization.</title>
        <authorList>
            <person name="Li F."/>
            <person name="Upadhyaya N.M."/>
            <person name="Sperschneider J."/>
            <person name="Matny O."/>
            <person name="Nguyen-Phuc H."/>
            <person name="Mago R."/>
            <person name="Raley C."/>
            <person name="Miller M.E."/>
            <person name="Silverstein K.A.T."/>
            <person name="Henningsen E."/>
            <person name="Hirsch C.D."/>
            <person name="Visser B."/>
            <person name="Pretorius Z.A."/>
            <person name="Steffenson B.J."/>
            <person name="Schwessinger B."/>
            <person name="Dodds P.N."/>
            <person name="Figueroa M."/>
        </authorList>
    </citation>
    <scope>NUCLEOTIDE SEQUENCE [LARGE SCALE GENOMIC DNA]</scope>
    <source>
        <strain evidence="3">21-0</strain>
        <strain evidence="2 5">Ug99</strain>
    </source>
</reference>
<sequence length="69" mass="7552">MTIFLVGGLGDPPGSVDQFNVEDVGFTKKICSDSEYPIIIHHSPLSPIRHETRADKTRGPPKSGSKPYE</sequence>
<comment type="caution">
    <text evidence="2">The sequence shown here is derived from an EMBL/GenBank/DDBJ whole genome shotgun (WGS) entry which is preliminary data.</text>
</comment>
<name>A0A5B0QGJ7_PUCGR</name>
<evidence type="ECO:0000313" key="5">
    <source>
        <dbReference type="Proteomes" id="UP000325313"/>
    </source>
</evidence>
<dbReference type="Proteomes" id="UP000325313">
    <property type="component" value="Unassembled WGS sequence"/>
</dbReference>
<accession>A0A5B0QGJ7</accession>
<keyword evidence="4" id="KW-1185">Reference proteome</keyword>
<gene>
    <name evidence="3" type="ORF">PGT21_027321</name>
    <name evidence="2" type="ORF">PGTUg99_013972</name>
</gene>
<organism evidence="2 5">
    <name type="scientific">Puccinia graminis f. sp. tritici</name>
    <dbReference type="NCBI Taxonomy" id="56615"/>
    <lineage>
        <taxon>Eukaryota</taxon>
        <taxon>Fungi</taxon>
        <taxon>Dikarya</taxon>
        <taxon>Basidiomycota</taxon>
        <taxon>Pucciniomycotina</taxon>
        <taxon>Pucciniomycetes</taxon>
        <taxon>Pucciniales</taxon>
        <taxon>Pucciniaceae</taxon>
        <taxon>Puccinia</taxon>
    </lineage>
</organism>
<evidence type="ECO:0000313" key="3">
    <source>
        <dbReference type="EMBL" id="KAA1117916.1"/>
    </source>
</evidence>
<dbReference type="Proteomes" id="UP000324748">
    <property type="component" value="Unassembled WGS sequence"/>
</dbReference>
<proteinExistence type="predicted"/>
<evidence type="ECO:0000313" key="4">
    <source>
        <dbReference type="Proteomes" id="UP000324748"/>
    </source>
</evidence>
<dbReference type="EMBL" id="VSWC01000002">
    <property type="protein sequence ID" value="KAA1117916.1"/>
    <property type="molecule type" value="Genomic_DNA"/>
</dbReference>
<evidence type="ECO:0000256" key="1">
    <source>
        <dbReference type="SAM" id="MobiDB-lite"/>
    </source>
</evidence>
<feature type="compositionally biased region" description="Basic and acidic residues" evidence="1">
    <location>
        <begin position="48"/>
        <end position="58"/>
    </location>
</feature>